<name>A0A0M2PWW9_PROHO</name>
<evidence type="ECO:0000256" key="7">
    <source>
        <dbReference type="ARBA" id="ARBA00022840"/>
    </source>
</evidence>
<dbReference type="CDD" id="cd05403">
    <property type="entry name" value="NT_KNTase_like"/>
    <property type="match status" value="1"/>
</dbReference>
<dbReference type="SUPFAM" id="SSF81301">
    <property type="entry name" value="Nucleotidyltransferase"/>
    <property type="match status" value="1"/>
</dbReference>
<comment type="caution">
    <text evidence="11">The sequence shown here is derived from an EMBL/GenBank/DDBJ whole genome shotgun (WGS) entry which is preliminary data.</text>
</comment>
<gene>
    <name evidence="11" type="ORF">PROH_00280</name>
</gene>
<evidence type="ECO:0000256" key="4">
    <source>
        <dbReference type="ARBA" id="ARBA00022695"/>
    </source>
</evidence>
<dbReference type="GO" id="GO:0016779">
    <property type="term" value="F:nucleotidyltransferase activity"/>
    <property type="evidence" value="ECO:0007669"/>
    <property type="project" value="UniProtKB-KW"/>
</dbReference>
<proteinExistence type="inferred from homology"/>
<reference evidence="11" key="1">
    <citation type="submission" date="2012-04" db="EMBL/GenBank/DDBJ databases">
        <authorList>
            <person name="Borisov I.G."/>
            <person name="Ivanikova N.V."/>
            <person name="Pinevich A.V."/>
        </authorList>
    </citation>
    <scope>NUCLEOTIDE SEQUENCE</scope>
    <source>
        <strain evidence="11">CALU 1027</strain>
    </source>
</reference>
<keyword evidence="5" id="KW-0479">Metal-binding</keyword>
<keyword evidence="8" id="KW-0460">Magnesium</keyword>
<evidence type="ECO:0000256" key="3">
    <source>
        <dbReference type="ARBA" id="ARBA00022679"/>
    </source>
</evidence>
<evidence type="ECO:0000256" key="5">
    <source>
        <dbReference type="ARBA" id="ARBA00022723"/>
    </source>
</evidence>
<keyword evidence="7" id="KW-0067">ATP-binding</keyword>
<keyword evidence="12" id="KW-1185">Reference proteome</keyword>
<evidence type="ECO:0000256" key="9">
    <source>
        <dbReference type="ARBA" id="ARBA00038276"/>
    </source>
</evidence>
<dbReference type="PANTHER" id="PTHR33571">
    <property type="entry name" value="SSL8005 PROTEIN"/>
    <property type="match status" value="1"/>
</dbReference>
<dbReference type="InterPro" id="IPR052038">
    <property type="entry name" value="Type-VII_TA_antitoxin"/>
</dbReference>
<keyword evidence="3" id="KW-0808">Transferase</keyword>
<dbReference type="Gene3D" id="3.30.460.10">
    <property type="entry name" value="Beta Polymerase, domain 2"/>
    <property type="match status" value="1"/>
</dbReference>
<dbReference type="EMBL" id="AJTX02000002">
    <property type="protein sequence ID" value="KKJ00926.1"/>
    <property type="molecule type" value="Genomic_DNA"/>
</dbReference>
<evidence type="ECO:0000256" key="2">
    <source>
        <dbReference type="ARBA" id="ARBA00022649"/>
    </source>
</evidence>
<dbReference type="GO" id="GO:0005524">
    <property type="term" value="F:ATP binding"/>
    <property type="evidence" value="ECO:0007669"/>
    <property type="project" value="UniProtKB-KW"/>
</dbReference>
<dbReference type="Pfam" id="PF01909">
    <property type="entry name" value="NTP_transf_2"/>
    <property type="match status" value="1"/>
</dbReference>
<dbReference type="GO" id="GO:0046872">
    <property type="term" value="F:metal ion binding"/>
    <property type="evidence" value="ECO:0007669"/>
    <property type="project" value="UniProtKB-KW"/>
</dbReference>
<dbReference type="PANTHER" id="PTHR33571:SF12">
    <property type="entry name" value="BSL3053 PROTEIN"/>
    <property type="match status" value="1"/>
</dbReference>
<dbReference type="InterPro" id="IPR002934">
    <property type="entry name" value="Polymerase_NTP_transf_dom"/>
</dbReference>
<accession>A0A0M2PWW9</accession>
<organism evidence="11 12">
    <name type="scientific">Prochlorothrix hollandica PCC 9006 = CALU 1027</name>
    <dbReference type="NCBI Taxonomy" id="317619"/>
    <lineage>
        <taxon>Bacteria</taxon>
        <taxon>Bacillati</taxon>
        <taxon>Cyanobacteriota</taxon>
        <taxon>Cyanophyceae</taxon>
        <taxon>Prochlorotrichales</taxon>
        <taxon>Prochlorotrichaceae</taxon>
        <taxon>Prochlorothrix</taxon>
    </lineage>
</organism>
<comment type="cofactor">
    <cofactor evidence="1">
        <name>Mg(2+)</name>
        <dbReference type="ChEBI" id="CHEBI:18420"/>
    </cofactor>
</comment>
<protein>
    <submittedName>
        <fullName evidence="11">DNA polymerase III subunit beta</fullName>
    </submittedName>
</protein>
<evidence type="ECO:0000256" key="1">
    <source>
        <dbReference type="ARBA" id="ARBA00001946"/>
    </source>
</evidence>
<dbReference type="InterPro" id="IPR043519">
    <property type="entry name" value="NT_sf"/>
</dbReference>
<dbReference type="AlphaFoldDB" id="A0A0M2PWW9"/>
<keyword evidence="4" id="KW-0548">Nucleotidyltransferase</keyword>
<sequence length="96" mass="11021">MRKLDALKLVQSHQEELQKLGVKSLNLFGSVARDQASPQSDIDILVELDEAIGFFEFFRIKHYLEDVFKCPVDLGTIDALKEHLRQPVLEEAIHVF</sequence>
<evidence type="ECO:0000256" key="8">
    <source>
        <dbReference type="ARBA" id="ARBA00022842"/>
    </source>
</evidence>
<dbReference type="RefSeq" id="WP_017713435.1">
    <property type="nucleotide sequence ID" value="NZ_KB235941.1"/>
</dbReference>
<feature type="domain" description="Polymerase nucleotidyl transferase" evidence="10">
    <location>
        <begin position="14"/>
        <end position="91"/>
    </location>
</feature>
<evidence type="ECO:0000313" key="12">
    <source>
        <dbReference type="Proteomes" id="UP000034681"/>
    </source>
</evidence>
<dbReference type="STRING" id="317619.GCA_000332315_03195"/>
<evidence type="ECO:0000313" key="11">
    <source>
        <dbReference type="EMBL" id="KKJ00926.1"/>
    </source>
</evidence>
<dbReference type="Proteomes" id="UP000034681">
    <property type="component" value="Unassembled WGS sequence"/>
</dbReference>
<keyword evidence="2" id="KW-1277">Toxin-antitoxin system</keyword>
<evidence type="ECO:0000256" key="6">
    <source>
        <dbReference type="ARBA" id="ARBA00022741"/>
    </source>
</evidence>
<keyword evidence="6" id="KW-0547">Nucleotide-binding</keyword>
<dbReference type="OrthoDB" id="560823at2"/>
<evidence type="ECO:0000259" key="10">
    <source>
        <dbReference type="Pfam" id="PF01909"/>
    </source>
</evidence>
<comment type="similarity">
    <text evidence="9">Belongs to the MntA antitoxin family.</text>
</comment>